<sequence length="50" mass="5432">MTGQVDALTEPDQLWPLCGVLCGGLVDIESALDTPPNFCKQRTDKRQISA</sequence>
<evidence type="ECO:0000313" key="2">
    <source>
        <dbReference type="Proteomes" id="UP001059041"/>
    </source>
</evidence>
<keyword evidence="2" id="KW-1185">Reference proteome</keyword>
<organism evidence="1 2">
    <name type="scientific">Triplophysa rosa</name>
    <name type="common">Cave loach</name>
    <dbReference type="NCBI Taxonomy" id="992332"/>
    <lineage>
        <taxon>Eukaryota</taxon>
        <taxon>Metazoa</taxon>
        <taxon>Chordata</taxon>
        <taxon>Craniata</taxon>
        <taxon>Vertebrata</taxon>
        <taxon>Euteleostomi</taxon>
        <taxon>Actinopterygii</taxon>
        <taxon>Neopterygii</taxon>
        <taxon>Teleostei</taxon>
        <taxon>Ostariophysi</taxon>
        <taxon>Cypriniformes</taxon>
        <taxon>Nemacheilidae</taxon>
        <taxon>Triplophysa</taxon>
    </lineage>
</organism>
<name>A0A9W7WQ63_TRIRA</name>
<reference evidence="1" key="1">
    <citation type="submission" date="2021-02" db="EMBL/GenBank/DDBJ databases">
        <title>Comparative genomics reveals that relaxation of natural selection precedes convergent phenotypic evolution of cavefish.</title>
        <authorList>
            <person name="Peng Z."/>
        </authorList>
    </citation>
    <scope>NUCLEOTIDE SEQUENCE</scope>
    <source>
        <tissue evidence="1">Muscle</tissue>
    </source>
</reference>
<evidence type="ECO:0000313" key="1">
    <source>
        <dbReference type="EMBL" id="KAI7806266.1"/>
    </source>
</evidence>
<dbReference type="Proteomes" id="UP001059041">
    <property type="component" value="Linkage Group LG8"/>
</dbReference>
<protein>
    <submittedName>
        <fullName evidence="1">Uncharacterized protein</fullName>
    </submittedName>
</protein>
<proteinExistence type="predicted"/>
<dbReference type="EMBL" id="JAFHDT010000008">
    <property type="protein sequence ID" value="KAI7806266.1"/>
    <property type="molecule type" value="Genomic_DNA"/>
</dbReference>
<comment type="caution">
    <text evidence="1">The sequence shown here is derived from an EMBL/GenBank/DDBJ whole genome shotgun (WGS) entry which is preliminary data.</text>
</comment>
<dbReference type="AlphaFoldDB" id="A0A9W7WQ63"/>
<gene>
    <name evidence="1" type="ORF">IRJ41_002980</name>
</gene>
<accession>A0A9W7WQ63</accession>